<dbReference type="EMBL" id="CAJRAU010000007">
    <property type="protein sequence ID" value="CAG5072859.1"/>
    <property type="molecule type" value="Genomic_DNA"/>
</dbReference>
<protein>
    <submittedName>
        <fullName evidence="2">Uncharacterized protein</fullName>
    </submittedName>
</protein>
<evidence type="ECO:0000256" key="1">
    <source>
        <dbReference type="SAM" id="Phobius"/>
    </source>
</evidence>
<keyword evidence="1" id="KW-0472">Membrane</keyword>
<proteinExistence type="predicted"/>
<accession>A0ABN7RCB9</accession>
<reference evidence="2 3" key="1">
    <citation type="submission" date="2021-04" db="EMBL/GenBank/DDBJ databases">
        <authorList>
            <person name="Rodrigo-Torres L."/>
            <person name="Arahal R. D."/>
            <person name="Lucena T."/>
        </authorList>
    </citation>
    <scope>NUCLEOTIDE SEQUENCE [LARGE SCALE GENOMIC DNA]</scope>
    <source>
        <strain evidence="2 3">CECT 9623</strain>
    </source>
</reference>
<sequence length="66" mass="7530">MKRLPTIIVTSFFLIIILCFIAGWAYFEKIGDGSWNEEIFVWSTSGMLIAMATFGISLILLIIKVW</sequence>
<organism evidence="2 3">
    <name type="scientific">Dyadobacter linearis</name>
    <dbReference type="NCBI Taxonomy" id="2823330"/>
    <lineage>
        <taxon>Bacteria</taxon>
        <taxon>Pseudomonadati</taxon>
        <taxon>Bacteroidota</taxon>
        <taxon>Cytophagia</taxon>
        <taxon>Cytophagales</taxon>
        <taxon>Spirosomataceae</taxon>
        <taxon>Dyadobacter</taxon>
    </lineage>
</organism>
<feature type="transmembrane region" description="Helical" evidence="1">
    <location>
        <begin position="7"/>
        <end position="27"/>
    </location>
</feature>
<evidence type="ECO:0000313" key="2">
    <source>
        <dbReference type="EMBL" id="CAG5072859.1"/>
    </source>
</evidence>
<gene>
    <name evidence="2" type="ORF">DYBT9623_04399</name>
</gene>
<keyword evidence="1" id="KW-1133">Transmembrane helix</keyword>
<comment type="caution">
    <text evidence="2">The sequence shown here is derived from an EMBL/GenBank/DDBJ whole genome shotgun (WGS) entry which is preliminary data.</text>
</comment>
<dbReference type="Proteomes" id="UP000679725">
    <property type="component" value="Unassembled WGS sequence"/>
</dbReference>
<keyword evidence="3" id="KW-1185">Reference proteome</keyword>
<dbReference type="RefSeq" id="WP_215235679.1">
    <property type="nucleotide sequence ID" value="NZ_CAJRAU010000007.1"/>
</dbReference>
<name>A0ABN7RCB9_9BACT</name>
<feature type="transmembrane region" description="Helical" evidence="1">
    <location>
        <begin position="39"/>
        <end position="63"/>
    </location>
</feature>
<keyword evidence="1" id="KW-0812">Transmembrane</keyword>
<evidence type="ECO:0000313" key="3">
    <source>
        <dbReference type="Proteomes" id="UP000679725"/>
    </source>
</evidence>